<feature type="transmembrane region" description="Helical" evidence="1">
    <location>
        <begin position="61"/>
        <end position="82"/>
    </location>
</feature>
<sequence>MLSRARRWWWCWLLAVAAPLILVVAPPLGTTGELTVYGLTGACAVAAVVLGIRVHRPDRRLAWSLLAVAAGFGAAGPITWAVAPGVILVPGAGITLFDALFMASYPALIAGLALLAGRSGASRWAGLTETGVVLCTGAVLAWVFLYDPYVLDNPATHPNPVVIAYPFLDALVTGLAVRLIVVQARLTHPHLIVLAAALLMAASDVRYFLQVTRGESLDGAMNLSVGAYIGAYVLIGAAALHPGAARLEPAPGARVSARRSLTLHVALVIVSPLAMAHSLFTDRDPHDLGPHDLSVPLTLTAIGAVLLVVRMALAIRLAEHQAASLGRSLSEQAELQESMRRMALHDSLTGLPNRHLFDERLTLVCQAGQRRGALLMLDLDGFKDVNDRLGHPIGDQLLVEAAERLGRLLGPGETLARPGGDEFVMLLPAAGIAEVKARADAVLATLRRPVEVSGHTLHVTASIGIRRLAPPAGPDELLSDADLALYAAKAAGKDRQELFDPRLRHEQAERIRIVERLRAALDAGEFAVHYQPIVALRSGASVGFEALVRWTPPGQPPVGPDKFIPAAEDSGLIVALGEWVLRQACAEAAPWHRRHGTTIAVNVSPRQLAEPYFADQVRQALTDSGLPANALTIEITEGVLVRSGAHTELVLTHLSELRADGVRVAIDDFGTGYSSLAYLRDLPIDILKIDKSFMPVDPADAQQAALVRAVVDLARSLGLTTVAEGVETAHHAELLRTLGCDRGQGWLFGRPGPPAAASIRLSAESTVTIS</sequence>
<evidence type="ECO:0000313" key="4">
    <source>
        <dbReference type="EMBL" id="MCM4078682.1"/>
    </source>
</evidence>
<feature type="transmembrane region" description="Helical" evidence="1">
    <location>
        <begin position="221"/>
        <end position="240"/>
    </location>
</feature>
<dbReference type="PANTHER" id="PTHR44757:SF2">
    <property type="entry name" value="BIOFILM ARCHITECTURE MAINTENANCE PROTEIN MBAA"/>
    <property type="match status" value="1"/>
</dbReference>
<feature type="transmembrane region" description="Helical" evidence="1">
    <location>
        <begin position="34"/>
        <end position="54"/>
    </location>
</feature>
<dbReference type="PROSITE" id="PS50887">
    <property type="entry name" value="GGDEF"/>
    <property type="match status" value="1"/>
</dbReference>
<dbReference type="PROSITE" id="PS50883">
    <property type="entry name" value="EAL"/>
    <property type="match status" value="1"/>
</dbReference>
<feature type="transmembrane region" description="Helical" evidence="1">
    <location>
        <begin position="165"/>
        <end position="184"/>
    </location>
</feature>
<feature type="domain" description="GGDEF" evidence="3">
    <location>
        <begin position="370"/>
        <end position="501"/>
    </location>
</feature>
<dbReference type="Gene3D" id="3.20.20.450">
    <property type="entry name" value="EAL domain"/>
    <property type="match status" value="1"/>
</dbReference>
<feature type="domain" description="EAL" evidence="2">
    <location>
        <begin position="510"/>
        <end position="765"/>
    </location>
</feature>
<evidence type="ECO:0000259" key="2">
    <source>
        <dbReference type="PROSITE" id="PS50883"/>
    </source>
</evidence>
<dbReference type="NCBIfam" id="TIGR00254">
    <property type="entry name" value="GGDEF"/>
    <property type="match status" value="1"/>
</dbReference>
<dbReference type="InterPro" id="IPR029787">
    <property type="entry name" value="Nucleotide_cyclase"/>
</dbReference>
<evidence type="ECO:0000259" key="3">
    <source>
        <dbReference type="PROSITE" id="PS50887"/>
    </source>
</evidence>
<reference evidence="4 5" key="1">
    <citation type="submission" date="2022-06" db="EMBL/GenBank/DDBJ databases">
        <title>Actinoplanes abujensis sp. nov., isolated from Nigerian arid soil.</title>
        <authorList>
            <person name="Ding P."/>
        </authorList>
    </citation>
    <scope>NUCLEOTIDE SEQUENCE [LARGE SCALE GENOMIC DNA]</scope>
    <source>
        <strain evidence="5">TRM88002</strain>
    </source>
</reference>
<feature type="transmembrane region" description="Helical" evidence="1">
    <location>
        <begin position="293"/>
        <end position="313"/>
    </location>
</feature>
<dbReference type="SMART" id="SM00267">
    <property type="entry name" value="GGDEF"/>
    <property type="match status" value="1"/>
</dbReference>
<dbReference type="CDD" id="cd01949">
    <property type="entry name" value="GGDEF"/>
    <property type="match status" value="1"/>
</dbReference>
<gene>
    <name evidence="4" type="ORF">LXN57_13990</name>
</gene>
<dbReference type="CDD" id="cd01948">
    <property type="entry name" value="EAL"/>
    <property type="match status" value="1"/>
</dbReference>
<feature type="transmembrane region" description="Helical" evidence="1">
    <location>
        <begin position="191"/>
        <end position="209"/>
    </location>
</feature>
<comment type="caution">
    <text evidence="4">The sequence shown here is derived from an EMBL/GenBank/DDBJ whole genome shotgun (WGS) entry which is preliminary data.</text>
</comment>
<dbReference type="Gene3D" id="3.30.70.270">
    <property type="match status" value="1"/>
</dbReference>
<keyword evidence="1" id="KW-1133">Transmembrane helix</keyword>
<accession>A0ABT0XY15</accession>
<protein>
    <submittedName>
        <fullName evidence="4">EAL domain-containing protein</fullName>
    </submittedName>
</protein>
<dbReference type="Pfam" id="PF00563">
    <property type="entry name" value="EAL"/>
    <property type="match status" value="1"/>
</dbReference>
<evidence type="ECO:0000256" key="1">
    <source>
        <dbReference type="SAM" id="Phobius"/>
    </source>
</evidence>
<dbReference type="RefSeq" id="WP_251798516.1">
    <property type="nucleotide sequence ID" value="NZ_JAMQOL010000016.1"/>
</dbReference>
<name>A0ABT0XY15_9ACTN</name>
<dbReference type="EMBL" id="JAMQOL010000016">
    <property type="protein sequence ID" value="MCM4078682.1"/>
    <property type="molecule type" value="Genomic_DNA"/>
</dbReference>
<feature type="transmembrane region" description="Helical" evidence="1">
    <location>
        <begin position="94"/>
        <end position="117"/>
    </location>
</feature>
<dbReference type="SMART" id="SM00052">
    <property type="entry name" value="EAL"/>
    <property type="match status" value="1"/>
</dbReference>
<dbReference type="PANTHER" id="PTHR44757">
    <property type="entry name" value="DIGUANYLATE CYCLASE DGCP"/>
    <property type="match status" value="1"/>
</dbReference>
<dbReference type="InterPro" id="IPR001633">
    <property type="entry name" value="EAL_dom"/>
</dbReference>
<feature type="transmembrane region" description="Helical" evidence="1">
    <location>
        <begin position="261"/>
        <end position="281"/>
    </location>
</feature>
<proteinExistence type="predicted"/>
<dbReference type="InterPro" id="IPR035919">
    <property type="entry name" value="EAL_sf"/>
</dbReference>
<dbReference type="SUPFAM" id="SSF55073">
    <property type="entry name" value="Nucleotide cyclase"/>
    <property type="match status" value="1"/>
</dbReference>
<feature type="transmembrane region" description="Helical" evidence="1">
    <location>
        <begin position="124"/>
        <end position="145"/>
    </location>
</feature>
<dbReference type="Pfam" id="PF00990">
    <property type="entry name" value="GGDEF"/>
    <property type="match status" value="1"/>
</dbReference>
<dbReference type="Proteomes" id="UP001523216">
    <property type="component" value="Unassembled WGS sequence"/>
</dbReference>
<dbReference type="InterPro" id="IPR052155">
    <property type="entry name" value="Biofilm_reg_signaling"/>
</dbReference>
<keyword evidence="1" id="KW-0812">Transmembrane</keyword>
<evidence type="ECO:0000313" key="5">
    <source>
        <dbReference type="Proteomes" id="UP001523216"/>
    </source>
</evidence>
<keyword evidence="5" id="KW-1185">Reference proteome</keyword>
<dbReference type="InterPro" id="IPR000160">
    <property type="entry name" value="GGDEF_dom"/>
</dbReference>
<dbReference type="SUPFAM" id="SSF141868">
    <property type="entry name" value="EAL domain-like"/>
    <property type="match status" value="1"/>
</dbReference>
<keyword evidence="1" id="KW-0472">Membrane</keyword>
<organism evidence="4 5">
    <name type="scientific">Paractinoplanes hotanensis</name>
    <dbReference type="NCBI Taxonomy" id="2906497"/>
    <lineage>
        <taxon>Bacteria</taxon>
        <taxon>Bacillati</taxon>
        <taxon>Actinomycetota</taxon>
        <taxon>Actinomycetes</taxon>
        <taxon>Micromonosporales</taxon>
        <taxon>Micromonosporaceae</taxon>
        <taxon>Paractinoplanes</taxon>
    </lineage>
</organism>
<dbReference type="InterPro" id="IPR043128">
    <property type="entry name" value="Rev_trsase/Diguanyl_cyclase"/>
</dbReference>
<feature type="transmembrane region" description="Helical" evidence="1">
    <location>
        <begin position="7"/>
        <end position="28"/>
    </location>
</feature>